<evidence type="ECO:0000313" key="2">
    <source>
        <dbReference type="Proteomes" id="UP000269721"/>
    </source>
</evidence>
<reference evidence="2" key="1">
    <citation type="journal article" date="2018" name="Nat. Microbiol.">
        <title>Leveraging single-cell genomics to expand the fungal tree of life.</title>
        <authorList>
            <person name="Ahrendt S.R."/>
            <person name="Quandt C.A."/>
            <person name="Ciobanu D."/>
            <person name="Clum A."/>
            <person name="Salamov A."/>
            <person name="Andreopoulos B."/>
            <person name="Cheng J.F."/>
            <person name="Woyke T."/>
            <person name="Pelin A."/>
            <person name="Henrissat B."/>
            <person name="Reynolds N.K."/>
            <person name="Benny G.L."/>
            <person name="Smith M.E."/>
            <person name="James T.Y."/>
            <person name="Grigoriev I.V."/>
        </authorList>
    </citation>
    <scope>NUCLEOTIDE SEQUENCE [LARGE SCALE GENOMIC DNA]</scope>
</reference>
<name>A0A4V1IPI7_9FUNG</name>
<organism evidence="1 2">
    <name type="scientific">Blyttiomyces helicus</name>
    <dbReference type="NCBI Taxonomy" id="388810"/>
    <lineage>
        <taxon>Eukaryota</taxon>
        <taxon>Fungi</taxon>
        <taxon>Fungi incertae sedis</taxon>
        <taxon>Chytridiomycota</taxon>
        <taxon>Chytridiomycota incertae sedis</taxon>
        <taxon>Chytridiomycetes</taxon>
        <taxon>Chytridiomycetes incertae sedis</taxon>
        <taxon>Blyttiomyces</taxon>
    </lineage>
</organism>
<feature type="non-terminal residue" evidence="1">
    <location>
        <position position="1"/>
    </location>
</feature>
<sequence>HSQLIADVIASAGAPETPDRSLAAPWTISVFTAASTSLQDEAAAGNWTRAAAMSLHVLAIYLFSYQRFHPLVSLQWVMAGKILWNAAGDVDDLPTRRAMCGDARVCLRKGMEALLVSHGGEGEGRALVDDVMNVLKDIDLEGW</sequence>
<dbReference type="AlphaFoldDB" id="A0A4V1IPI7"/>
<gene>
    <name evidence="1" type="ORF">BDK51DRAFT_33682</name>
</gene>
<dbReference type="EMBL" id="ML001540">
    <property type="protein sequence ID" value="RKO83197.1"/>
    <property type="molecule type" value="Genomic_DNA"/>
</dbReference>
<protein>
    <submittedName>
        <fullName evidence="1">Uncharacterized protein</fullName>
    </submittedName>
</protein>
<dbReference type="OrthoDB" id="265717at2759"/>
<dbReference type="Proteomes" id="UP000269721">
    <property type="component" value="Unassembled WGS sequence"/>
</dbReference>
<proteinExistence type="predicted"/>
<evidence type="ECO:0000313" key="1">
    <source>
        <dbReference type="EMBL" id="RKO83197.1"/>
    </source>
</evidence>
<accession>A0A4V1IPI7</accession>
<dbReference type="Gene3D" id="1.25.40.10">
    <property type="entry name" value="Tetratricopeptide repeat domain"/>
    <property type="match status" value="1"/>
</dbReference>
<dbReference type="InterPro" id="IPR011990">
    <property type="entry name" value="TPR-like_helical_dom_sf"/>
</dbReference>
<keyword evidence="2" id="KW-1185">Reference proteome</keyword>